<keyword evidence="2" id="KW-1185">Reference proteome</keyword>
<dbReference type="Proteomes" id="UP001439008">
    <property type="component" value="Unassembled WGS sequence"/>
</dbReference>
<evidence type="ECO:0000313" key="2">
    <source>
        <dbReference type="Proteomes" id="UP001439008"/>
    </source>
</evidence>
<name>A0ABV2ARS6_9EUKA</name>
<organism evidence="1 2">
    <name type="scientific">Bonamia ostreae</name>
    <dbReference type="NCBI Taxonomy" id="126728"/>
    <lineage>
        <taxon>Eukaryota</taxon>
        <taxon>Sar</taxon>
        <taxon>Rhizaria</taxon>
        <taxon>Endomyxa</taxon>
        <taxon>Ascetosporea</taxon>
        <taxon>Haplosporida</taxon>
        <taxon>Bonamia</taxon>
    </lineage>
</organism>
<comment type="caution">
    <text evidence="1">The sequence shown here is derived from an EMBL/GenBank/DDBJ whole genome shotgun (WGS) entry which is preliminary data.</text>
</comment>
<protein>
    <submittedName>
        <fullName evidence="1">Uncharacterized protein</fullName>
    </submittedName>
</protein>
<reference evidence="1 2" key="1">
    <citation type="journal article" date="2024" name="BMC Biol.">
        <title>Comparative genomics of Ascetosporea gives new insight into the evolutionary basis for animal parasitism in Rhizaria.</title>
        <authorList>
            <person name="Hiltunen Thoren M."/>
            <person name="Onut-Brannstrom I."/>
            <person name="Alfjorden A."/>
            <person name="Peckova H."/>
            <person name="Swords F."/>
            <person name="Hooper C."/>
            <person name="Holzer A.S."/>
            <person name="Bass D."/>
            <person name="Burki F."/>
        </authorList>
    </citation>
    <scope>NUCLEOTIDE SEQUENCE [LARGE SCALE GENOMIC DNA]</scope>
    <source>
        <strain evidence="1">20-A016</strain>
    </source>
</reference>
<gene>
    <name evidence="1" type="ORF">MHBO_003876</name>
</gene>
<dbReference type="EMBL" id="JBDODL010002675">
    <property type="protein sequence ID" value="MES1922369.1"/>
    <property type="molecule type" value="Genomic_DNA"/>
</dbReference>
<accession>A0ABV2ARS6</accession>
<sequence length="63" mass="7012">MVSPYDLGGKKANFENVFGKNPVCWVLPVKTQFSSGFDYHLLTSSKLKSEVDQSLVQEMESVA</sequence>
<evidence type="ECO:0000313" key="1">
    <source>
        <dbReference type="EMBL" id="MES1922369.1"/>
    </source>
</evidence>
<proteinExistence type="predicted"/>